<reference evidence="2 3" key="1">
    <citation type="submission" date="2021-05" db="EMBL/GenBank/DDBJ databases">
        <title>Comparative genomic studies on the polysaccharide-degrading batcterial strains of the Flammeovirga genus.</title>
        <authorList>
            <person name="Zewei F."/>
            <person name="Zheng Z."/>
            <person name="Yu L."/>
            <person name="Ruyue G."/>
            <person name="Yanhong M."/>
            <person name="Yuanyuan C."/>
            <person name="Jingyan G."/>
            <person name="Wenjun H."/>
        </authorList>
    </citation>
    <scope>NUCLEOTIDE SEQUENCE [LARGE SCALE GENOMIC DNA]</scope>
    <source>
        <strain evidence="2 3">NBRC:100898</strain>
    </source>
</reference>
<protein>
    <recommendedName>
        <fullName evidence="4">Lipoprotein</fullName>
    </recommendedName>
</protein>
<keyword evidence="1" id="KW-0732">Signal</keyword>
<feature type="chain" id="PRO_5043320528" description="Lipoprotein" evidence="1">
    <location>
        <begin position="24"/>
        <end position="166"/>
    </location>
</feature>
<dbReference type="AlphaFoldDB" id="A0AAX1N4Q1"/>
<dbReference type="EMBL" id="CP076132">
    <property type="protein sequence ID" value="QWG00848.1"/>
    <property type="molecule type" value="Genomic_DNA"/>
</dbReference>
<gene>
    <name evidence="2" type="ORF">KMW28_14425</name>
</gene>
<evidence type="ECO:0000256" key="1">
    <source>
        <dbReference type="SAM" id="SignalP"/>
    </source>
</evidence>
<organism evidence="2 3">
    <name type="scientific">Flammeovirga yaeyamensis</name>
    <dbReference type="NCBI Taxonomy" id="367791"/>
    <lineage>
        <taxon>Bacteria</taxon>
        <taxon>Pseudomonadati</taxon>
        <taxon>Bacteroidota</taxon>
        <taxon>Cytophagia</taxon>
        <taxon>Cytophagales</taxon>
        <taxon>Flammeovirgaceae</taxon>
        <taxon>Flammeovirga</taxon>
    </lineage>
</organism>
<sequence>MKYIYKLNLLCLLLLLGSCGSEIFDSDIDDNSPERGNYLYESTVDYYAKPTDTTPIHSQKFEGFIEYKPTNRQIVVHPYDSFSWSLIISDSVHNGNKVLWQIPSDQNITVNDDTFTIDGIVLDEYNNEDYHVSIEGDSLKFKYRSYVLDRDREVQVTRSSFISVKF</sequence>
<dbReference type="KEGG" id="fya:KMW28_14425"/>
<accession>A0AAX1N4Q1</accession>
<dbReference type="PROSITE" id="PS51257">
    <property type="entry name" value="PROKAR_LIPOPROTEIN"/>
    <property type="match status" value="1"/>
</dbReference>
<dbReference type="RefSeq" id="WP_169665178.1">
    <property type="nucleotide sequence ID" value="NZ_CP076132.1"/>
</dbReference>
<dbReference type="Proteomes" id="UP000678679">
    <property type="component" value="Chromosome 1"/>
</dbReference>
<proteinExistence type="predicted"/>
<evidence type="ECO:0008006" key="4">
    <source>
        <dbReference type="Google" id="ProtNLM"/>
    </source>
</evidence>
<evidence type="ECO:0000313" key="2">
    <source>
        <dbReference type="EMBL" id="QWG00848.1"/>
    </source>
</evidence>
<feature type="signal peptide" evidence="1">
    <location>
        <begin position="1"/>
        <end position="23"/>
    </location>
</feature>
<name>A0AAX1N4Q1_9BACT</name>
<keyword evidence="3" id="KW-1185">Reference proteome</keyword>
<evidence type="ECO:0000313" key="3">
    <source>
        <dbReference type="Proteomes" id="UP000678679"/>
    </source>
</evidence>